<dbReference type="RefSeq" id="XP_028028238.1">
    <property type="nucleotide sequence ID" value="XM_028172437.1"/>
</dbReference>
<dbReference type="CTD" id="661381"/>
<dbReference type="RefSeq" id="XP_028028230.1">
    <property type="nucleotide sequence ID" value="XM_028172429.1"/>
</dbReference>
<dbReference type="OrthoDB" id="6344725at2759"/>
<evidence type="ECO:0000313" key="6">
    <source>
        <dbReference type="RefSeq" id="XP_028028249.1"/>
    </source>
</evidence>
<dbReference type="PANTHER" id="PTHR11257:SF13">
    <property type="entry name" value="GEO07322P1"/>
    <property type="match status" value="1"/>
</dbReference>
<feature type="chain" id="PRO_5044640758" evidence="1">
    <location>
        <begin position="21"/>
        <end position="124"/>
    </location>
</feature>
<dbReference type="PANTHER" id="PTHR11257">
    <property type="entry name" value="CHEMOSENSORY PROTEIN-RELATED"/>
    <property type="match status" value="1"/>
</dbReference>
<name>A0A6J2JG20_BOMMA</name>
<dbReference type="InterPro" id="IPR005055">
    <property type="entry name" value="A10/PebIII"/>
</dbReference>
<dbReference type="Gene3D" id="1.10.2080.10">
    <property type="entry name" value="Insect odorant-binding protein A10/Ejaculatory bulb-specific protein 3"/>
    <property type="match status" value="1"/>
</dbReference>
<evidence type="ECO:0000313" key="3">
    <source>
        <dbReference type="RefSeq" id="XP_028028230.1"/>
    </source>
</evidence>
<gene>
    <name evidence="3 4 5 6" type="primary">LOC114241565</name>
</gene>
<dbReference type="Proteomes" id="UP000504629">
    <property type="component" value="Unplaced"/>
</dbReference>
<dbReference type="InterPro" id="IPR036682">
    <property type="entry name" value="OS_D_A10/PebIII_sf"/>
</dbReference>
<dbReference type="Pfam" id="PF03392">
    <property type="entry name" value="OS-D"/>
    <property type="match status" value="1"/>
</dbReference>
<keyword evidence="1" id="KW-0732">Signal</keyword>
<keyword evidence="2" id="KW-1185">Reference proteome</keyword>
<evidence type="ECO:0000256" key="1">
    <source>
        <dbReference type="SAM" id="SignalP"/>
    </source>
</evidence>
<sequence length="124" mass="13994">MKSSLFCVLVLTVVVSSSRQQSYPRNDNININAILQNDRILLGYYKCVMDRGPCTKDGKTFKRALPEALPTACARCSNKQKAAFRTLLLAIRARSEPSFLELLDKYDPSRSNRELLYTFLATGL</sequence>
<evidence type="ECO:0000313" key="4">
    <source>
        <dbReference type="RefSeq" id="XP_028028238.1"/>
    </source>
</evidence>
<dbReference type="KEGG" id="bman:114241565"/>
<proteinExistence type="predicted"/>
<dbReference type="GeneID" id="114241565"/>
<accession>A0A6J2JG20</accession>
<protein>
    <submittedName>
        <fullName evidence="3 4">Ejaculatory bulb-specific protein 3-like</fullName>
    </submittedName>
</protein>
<reference evidence="3 4" key="1">
    <citation type="submission" date="2025-04" db="UniProtKB">
        <authorList>
            <consortium name="RefSeq"/>
        </authorList>
    </citation>
    <scope>IDENTIFICATION</scope>
    <source>
        <tissue evidence="3 4">Silk gland</tissue>
    </source>
</reference>
<evidence type="ECO:0000313" key="5">
    <source>
        <dbReference type="RefSeq" id="XP_028028243.1"/>
    </source>
</evidence>
<dbReference type="SUPFAM" id="SSF100910">
    <property type="entry name" value="Chemosensory protein Csp2"/>
    <property type="match status" value="1"/>
</dbReference>
<dbReference type="RefSeq" id="XP_028028249.1">
    <property type="nucleotide sequence ID" value="XM_028172448.1"/>
</dbReference>
<dbReference type="RefSeq" id="XP_028028243.1">
    <property type="nucleotide sequence ID" value="XM_028172442.1"/>
</dbReference>
<dbReference type="AlphaFoldDB" id="A0A6J2JG20"/>
<organism evidence="2 5">
    <name type="scientific">Bombyx mandarina</name>
    <name type="common">Wild silk moth</name>
    <name type="synonym">Wild silkworm</name>
    <dbReference type="NCBI Taxonomy" id="7092"/>
    <lineage>
        <taxon>Eukaryota</taxon>
        <taxon>Metazoa</taxon>
        <taxon>Ecdysozoa</taxon>
        <taxon>Arthropoda</taxon>
        <taxon>Hexapoda</taxon>
        <taxon>Insecta</taxon>
        <taxon>Pterygota</taxon>
        <taxon>Neoptera</taxon>
        <taxon>Endopterygota</taxon>
        <taxon>Lepidoptera</taxon>
        <taxon>Glossata</taxon>
        <taxon>Ditrysia</taxon>
        <taxon>Bombycoidea</taxon>
        <taxon>Bombycidae</taxon>
        <taxon>Bombycinae</taxon>
        <taxon>Bombyx</taxon>
    </lineage>
</organism>
<feature type="signal peptide" evidence="1">
    <location>
        <begin position="1"/>
        <end position="20"/>
    </location>
</feature>
<evidence type="ECO:0000313" key="2">
    <source>
        <dbReference type="Proteomes" id="UP000504629"/>
    </source>
</evidence>